<sequence>MPSNLPNFSRLFTSLSLSRIANNTEAQSRTELKTTPNPWVCQHYTIRWPIATHFRSPKSSKKSPMRTPMAFLRPSTF</sequence>
<dbReference type="AlphaFoldDB" id="A0AA88CMW5"/>
<dbReference type="Proteomes" id="UP001187192">
    <property type="component" value="Unassembled WGS sequence"/>
</dbReference>
<reference evidence="2" key="1">
    <citation type="submission" date="2023-07" db="EMBL/GenBank/DDBJ databases">
        <title>draft genome sequence of fig (Ficus carica).</title>
        <authorList>
            <person name="Takahashi T."/>
            <person name="Nishimura K."/>
        </authorList>
    </citation>
    <scope>NUCLEOTIDE SEQUENCE</scope>
</reference>
<dbReference type="EMBL" id="BTGU01002935">
    <property type="protein sequence ID" value="GMN23875.1"/>
    <property type="molecule type" value="Genomic_DNA"/>
</dbReference>
<proteinExistence type="predicted"/>
<evidence type="ECO:0000256" key="1">
    <source>
        <dbReference type="SAM" id="MobiDB-lite"/>
    </source>
</evidence>
<gene>
    <name evidence="2" type="ORF">TIFTF001_043730</name>
</gene>
<protein>
    <submittedName>
        <fullName evidence="2">Uncharacterized protein</fullName>
    </submittedName>
</protein>
<evidence type="ECO:0000313" key="3">
    <source>
        <dbReference type="Proteomes" id="UP001187192"/>
    </source>
</evidence>
<comment type="caution">
    <text evidence="2">The sequence shown here is derived from an EMBL/GenBank/DDBJ whole genome shotgun (WGS) entry which is preliminary data.</text>
</comment>
<evidence type="ECO:0000313" key="2">
    <source>
        <dbReference type="EMBL" id="GMN23875.1"/>
    </source>
</evidence>
<accession>A0AA88CMW5</accession>
<name>A0AA88CMW5_FICCA</name>
<organism evidence="2 3">
    <name type="scientific">Ficus carica</name>
    <name type="common">Common fig</name>
    <dbReference type="NCBI Taxonomy" id="3494"/>
    <lineage>
        <taxon>Eukaryota</taxon>
        <taxon>Viridiplantae</taxon>
        <taxon>Streptophyta</taxon>
        <taxon>Embryophyta</taxon>
        <taxon>Tracheophyta</taxon>
        <taxon>Spermatophyta</taxon>
        <taxon>Magnoliopsida</taxon>
        <taxon>eudicotyledons</taxon>
        <taxon>Gunneridae</taxon>
        <taxon>Pentapetalae</taxon>
        <taxon>rosids</taxon>
        <taxon>fabids</taxon>
        <taxon>Rosales</taxon>
        <taxon>Moraceae</taxon>
        <taxon>Ficeae</taxon>
        <taxon>Ficus</taxon>
    </lineage>
</organism>
<keyword evidence="3" id="KW-1185">Reference proteome</keyword>
<feature type="compositionally biased region" description="Basic residues" evidence="1">
    <location>
        <begin position="55"/>
        <end position="64"/>
    </location>
</feature>
<feature type="region of interest" description="Disordered" evidence="1">
    <location>
        <begin position="55"/>
        <end position="77"/>
    </location>
</feature>